<dbReference type="eggNOG" id="COG0589">
    <property type="taxonomic scope" value="Bacteria"/>
</dbReference>
<organism evidence="2">
    <name type="scientific">Burkholderia sp. (strain CCGE1003)</name>
    <dbReference type="NCBI Taxonomy" id="640512"/>
    <lineage>
        <taxon>Bacteria</taxon>
        <taxon>Pseudomonadati</taxon>
        <taxon>Pseudomonadota</taxon>
        <taxon>Betaproteobacteria</taxon>
        <taxon>Burkholderiales</taxon>
        <taxon>Burkholderiaceae</taxon>
        <taxon>Burkholderia</taxon>
    </lineage>
</organism>
<proteinExistence type="predicted"/>
<protein>
    <recommendedName>
        <fullName evidence="1">UspA domain-containing protein</fullName>
    </recommendedName>
</protein>
<gene>
    <name evidence="2" type="ordered locus">BC1003_3802</name>
</gene>
<dbReference type="EMBL" id="CP002218">
    <property type="protein sequence ID" value="ADN59741.1"/>
    <property type="molecule type" value="Genomic_DNA"/>
</dbReference>
<reference evidence="2" key="1">
    <citation type="submission" date="2010-09" db="EMBL/GenBank/DDBJ databases">
        <title>Complete sequence of chromosome2 of Burkholderia sp. CCGE1003.</title>
        <authorList>
            <consortium name="US DOE Joint Genome Institute"/>
            <person name="Lucas S."/>
            <person name="Copeland A."/>
            <person name="Lapidus A."/>
            <person name="Cheng J.-F."/>
            <person name="Bruce D."/>
            <person name="Goodwin L."/>
            <person name="Pitluck S."/>
            <person name="Daligault H."/>
            <person name="Davenport K."/>
            <person name="Detter J.C."/>
            <person name="Han C."/>
            <person name="Tapia R."/>
            <person name="Land M."/>
            <person name="Hauser L."/>
            <person name="Jeffries C."/>
            <person name="Kyrpides N."/>
            <person name="Ivanova N."/>
            <person name="Ovchinnikova G."/>
            <person name="Martinez-Romero E."/>
            <person name="Rogel M.A."/>
            <person name="Auchtung J."/>
            <person name="Tiedje J.M."/>
            <person name="Woyke T."/>
        </authorList>
    </citation>
    <scope>NUCLEOTIDE SEQUENCE</scope>
    <source>
        <strain evidence="2">CCGE1003</strain>
    </source>
</reference>
<sequence>MTTLSHMLLLYDGTAESQAALSRCKQLSLALKAHVDVVSVVDPDSANANCAGMLSELAYAYLEELGRRTLSTAVDELIQHGVTAHGYLSVGCKADAIFRHAVSSPPDIVVIGHRLQRGLARWWRERPVHVDLADRLRGSTIVTVTLPDA</sequence>
<name>E1TJC1_BURSG</name>
<dbReference type="InterPro" id="IPR014729">
    <property type="entry name" value="Rossmann-like_a/b/a_fold"/>
</dbReference>
<dbReference type="HOGENOM" id="CLU_049301_16_6_4"/>
<evidence type="ECO:0000259" key="1">
    <source>
        <dbReference type="Pfam" id="PF00582"/>
    </source>
</evidence>
<dbReference type="AlphaFoldDB" id="E1TJC1"/>
<feature type="domain" description="UspA" evidence="1">
    <location>
        <begin position="6"/>
        <end position="122"/>
    </location>
</feature>
<accession>E1TJC1</accession>
<dbReference type="InterPro" id="IPR006016">
    <property type="entry name" value="UspA"/>
</dbReference>
<dbReference type="KEGG" id="bgf:BC1003_3802"/>
<evidence type="ECO:0000313" key="2">
    <source>
        <dbReference type="EMBL" id="ADN59741.1"/>
    </source>
</evidence>
<dbReference type="Pfam" id="PF00582">
    <property type="entry name" value="Usp"/>
    <property type="match status" value="1"/>
</dbReference>
<dbReference type="SUPFAM" id="SSF52402">
    <property type="entry name" value="Adenine nucleotide alpha hydrolases-like"/>
    <property type="match status" value="1"/>
</dbReference>
<dbReference type="Gene3D" id="3.40.50.620">
    <property type="entry name" value="HUPs"/>
    <property type="match status" value="1"/>
</dbReference>